<comment type="caution">
    <text evidence="2">The sequence shown here is derived from an EMBL/GenBank/DDBJ whole genome shotgun (WGS) entry which is preliminary data.</text>
</comment>
<protein>
    <submittedName>
        <fullName evidence="2">Uncharacterized protein</fullName>
    </submittedName>
</protein>
<keyword evidence="1" id="KW-0732">Signal</keyword>
<evidence type="ECO:0000313" key="2">
    <source>
        <dbReference type="EMBL" id="CAH3196733.1"/>
    </source>
</evidence>
<evidence type="ECO:0000256" key="1">
    <source>
        <dbReference type="SAM" id="SignalP"/>
    </source>
</evidence>
<feature type="signal peptide" evidence="1">
    <location>
        <begin position="1"/>
        <end position="20"/>
    </location>
</feature>
<accession>A0ABN8T0D1</accession>
<reference evidence="2 3" key="1">
    <citation type="submission" date="2022-05" db="EMBL/GenBank/DDBJ databases">
        <authorList>
            <consortium name="Genoscope - CEA"/>
            <person name="William W."/>
        </authorList>
    </citation>
    <scope>NUCLEOTIDE SEQUENCE [LARGE SCALE GENOMIC DNA]</scope>
</reference>
<evidence type="ECO:0000313" key="3">
    <source>
        <dbReference type="Proteomes" id="UP001159427"/>
    </source>
</evidence>
<dbReference type="Proteomes" id="UP001159427">
    <property type="component" value="Unassembled WGS sequence"/>
</dbReference>
<proteinExistence type="predicted"/>
<gene>
    <name evidence="2" type="ORF">PEVE_00033373</name>
</gene>
<dbReference type="EMBL" id="CALNXI010004962">
    <property type="protein sequence ID" value="CAH3196733.1"/>
    <property type="molecule type" value="Genomic_DNA"/>
</dbReference>
<feature type="chain" id="PRO_5045980564" evidence="1">
    <location>
        <begin position="21"/>
        <end position="613"/>
    </location>
</feature>
<sequence>MAYVLLVLLHILTGWIFTAMKETGYPGTSTRNFSVFAFKEWKKNEKCLVYSPAYPSAGGAGCSAPCSAKKGKTTSMYGAAFYNDNHQIWPKELVANMEIAASIVKKFGQPLALNTEGKRELHLTFDYYCCYTEEEGIKIGQFLNSYSWTSHEVWFDEMKCVIYGYDDAAALVLVVDKKSQEDLTRWALKNEQDLAVKTGVNKHIPHTSLESFHMTLALLNQSHFPVQSAVEEINRVISPGKWHKTPVTLQRPVCRGCQNPAYPSAGGPGCSPRCVDKEGKKKSMYGSGAAFYNDVHQTWPKELVKNMKLAASILKKYGQPRSLDTEGGRELHLTFDYYCCYTDEEGIKIAQFLNSYSWKPHEVWFDRLECAIHGYNDAVSLVLMVDKKSKEDLTGWALKNEKDLEIRTGVHKHIPHTRLQNFHMTLGTVNQSYFPVKSAVEEINRVIPPGKWHKTPVILRRPVCYRCDNEVKRFFLHPSAGGPGCSPRCVEKEGKKTAMYSAVFHGDSHQTWPKDLVENMKLAGTILKKHGRPKTLNTEGRLVLHLAFDYYCCYTEEEGIKIGKFLNTYSWEPHEVWFDKIECAIHGYNDAVSLVLMVDKNSREDLTRWALKN</sequence>
<name>A0ABN8T0D1_9CNID</name>
<keyword evidence="3" id="KW-1185">Reference proteome</keyword>
<organism evidence="2 3">
    <name type="scientific">Porites evermanni</name>
    <dbReference type="NCBI Taxonomy" id="104178"/>
    <lineage>
        <taxon>Eukaryota</taxon>
        <taxon>Metazoa</taxon>
        <taxon>Cnidaria</taxon>
        <taxon>Anthozoa</taxon>
        <taxon>Hexacorallia</taxon>
        <taxon>Scleractinia</taxon>
        <taxon>Fungiina</taxon>
        <taxon>Poritidae</taxon>
        <taxon>Porites</taxon>
    </lineage>
</organism>